<dbReference type="AlphaFoldDB" id="A0A6J4PFN8"/>
<evidence type="ECO:0000313" key="2">
    <source>
        <dbReference type="EMBL" id="CAA9414964.1"/>
    </source>
</evidence>
<protein>
    <submittedName>
        <fullName evidence="2">Uncharacterized protein</fullName>
    </submittedName>
</protein>
<dbReference type="EMBL" id="CADCUU010000260">
    <property type="protein sequence ID" value="CAA9414964.1"/>
    <property type="molecule type" value="Genomic_DNA"/>
</dbReference>
<organism evidence="2">
    <name type="scientific">uncultured Rubellimicrobium sp</name>
    <dbReference type="NCBI Taxonomy" id="543078"/>
    <lineage>
        <taxon>Bacteria</taxon>
        <taxon>Pseudomonadati</taxon>
        <taxon>Pseudomonadota</taxon>
        <taxon>Alphaproteobacteria</taxon>
        <taxon>Rhodobacterales</taxon>
        <taxon>Roseobacteraceae</taxon>
        <taxon>Rubellimicrobium</taxon>
        <taxon>environmental samples</taxon>
    </lineage>
</organism>
<accession>A0A6J4PFN8</accession>
<reference evidence="2" key="1">
    <citation type="submission" date="2020-02" db="EMBL/GenBank/DDBJ databases">
        <authorList>
            <person name="Meier V. D."/>
        </authorList>
    </citation>
    <scope>NUCLEOTIDE SEQUENCE</scope>
    <source>
        <strain evidence="2">AVDCRST_MAG15</strain>
    </source>
</reference>
<feature type="region of interest" description="Disordered" evidence="1">
    <location>
        <begin position="44"/>
        <end position="83"/>
    </location>
</feature>
<gene>
    <name evidence="2" type="ORF">AVDCRST_MAG15-1829</name>
</gene>
<sequence>MFLSSMAAAVARLFAPADTLDTDFIDHPLLQGMSLRELADLPFPRPEVPESLAPESLADLPQAAAIAPTEPHPPAPEALPHAA</sequence>
<evidence type="ECO:0000256" key="1">
    <source>
        <dbReference type="SAM" id="MobiDB-lite"/>
    </source>
</evidence>
<proteinExistence type="predicted"/>
<name>A0A6J4PFN8_9RHOB</name>